<proteinExistence type="predicted"/>
<feature type="compositionally biased region" description="Basic residues" evidence="1">
    <location>
        <begin position="141"/>
        <end position="154"/>
    </location>
</feature>
<gene>
    <name evidence="2" type="ORF">PCOAH_00033520</name>
</gene>
<dbReference type="GeneID" id="30910083"/>
<organism evidence="2 3">
    <name type="scientific">Plasmodium coatneyi</name>
    <dbReference type="NCBI Taxonomy" id="208452"/>
    <lineage>
        <taxon>Eukaryota</taxon>
        <taxon>Sar</taxon>
        <taxon>Alveolata</taxon>
        <taxon>Apicomplexa</taxon>
        <taxon>Aconoidasida</taxon>
        <taxon>Haemosporida</taxon>
        <taxon>Plasmodiidae</taxon>
        <taxon>Plasmodium</taxon>
    </lineage>
</organism>
<accession>A0A1B1E2D3</accession>
<dbReference type="OrthoDB" id="378604at2759"/>
<feature type="compositionally biased region" description="Basic and acidic residues" evidence="1">
    <location>
        <begin position="129"/>
        <end position="140"/>
    </location>
</feature>
<evidence type="ECO:0000313" key="2">
    <source>
        <dbReference type="EMBL" id="ANQ09176.1"/>
    </source>
</evidence>
<protein>
    <submittedName>
        <fullName evidence="2">Uncharacterized protein</fullName>
    </submittedName>
</protein>
<reference evidence="3" key="1">
    <citation type="submission" date="2016-06" db="EMBL/GenBank/DDBJ databases">
        <title>First high quality genome sequence of Plasmodium coatneyi using continuous long reads from single molecule, real-time sequencing.</title>
        <authorList>
            <person name="Chien J.-T."/>
            <person name="Pakala S.B."/>
            <person name="Geraldo J.A."/>
            <person name="Lapp S.A."/>
            <person name="Barnwell J.W."/>
            <person name="Kissinger J.C."/>
            <person name="Galinski M.R."/>
            <person name="Humphrey J.C."/>
        </authorList>
    </citation>
    <scope>NUCLEOTIDE SEQUENCE [LARGE SCALE GENOMIC DNA]</scope>
    <source>
        <strain evidence="3">Hackeri</strain>
    </source>
</reference>
<evidence type="ECO:0000313" key="3">
    <source>
        <dbReference type="Proteomes" id="UP000092716"/>
    </source>
</evidence>
<keyword evidence="3" id="KW-1185">Reference proteome</keyword>
<dbReference type="KEGG" id="pcot:PCOAH_00033520"/>
<name>A0A1B1E2D3_9APIC</name>
<dbReference type="Proteomes" id="UP000092716">
    <property type="component" value="Chromosome 11"/>
</dbReference>
<evidence type="ECO:0000256" key="1">
    <source>
        <dbReference type="SAM" id="MobiDB-lite"/>
    </source>
</evidence>
<feature type="region of interest" description="Disordered" evidence="1">
    <location>
        <begin position="129"/>
        <end position="160"/>
    </location>
</feature>
<feature type="compositionally biased region" description="Basic and acidic residues" evidence="1">
    <location>
        <begin position="26"/>
        <end position="40"/>
    </location>
</feature>
<sequence>MLKLKRGMKEDDGPIAHTSGNTSTSKRGDENRDEKKKTSEYENLPKGFFDDKEKDIMVRENISLSKINQKIGEIKKQKKNILLEFKMMENVYEEKKNSYIDYLYDDKFDDKEHILDEIVRKSTNRGVVKMDTEEGKQNEKKNKKKKKEKKKAKRNTNNFQLDDEHGDIFHWRNKSLF</sequence>
<dbReference type="AlphaFoldDB" id="A0A1B1E2D3"/>
<dbReference type="VEuPathDB" id="PlasmoDB:PCOAH_00033520"/>
<dbReference type="EMBL" id="CP016249">
    <property type="protein sequence ID" value="ANQ09176.1"/>
    <property type="molecule type" value="Genomic_DNA"/>
</dbReference>
<dbReference type="RefSeq" id="XP_019915871.1">
    <property type="nucleotide sequence ID" value="XM_020060146.1"/>
</dbReference>
<feature type="region of interest" description="Disordered" evidence="1">
    <location>
        <begin position="1"/>
        <end position="47"/>
    </location>
</feature>